<keyword evidence="9" id="KW-0539">Nucleus</keyword>
<dbReference type="GO" id="GO:0000724">
    <property type="term" value="P:double-strand break repair via homologous recombination"/>
    <property type="evidence" value="ECO:0007669"/>
    <property type="project" value="TreeGrafter"/>
</dbReference>
<dbReference type="GO" id="GO:0000736">
    <property type="term" value="P:double-strand break repair via single-strand annealing, removal of nonhomologous ends"/>
    <property type="evidence" value="ECO:0007669"/>
    <property type="project" value="TreeGrafter"/>
</dbReference>
<keyword evidence="5" id="KW-0227">DNA damage</keyword>
<evidence type="ECO:0000313" key="13">
    <source>
        <dbReference type="Proteomes" id="UP001306508"/>
    </source>
</evidence>
<proteinExistence type="inferred from homology"/>
<evidence type="ECO:0000259" key="11">
    <source>
        <dbReference type="SMART" id="SM00891"/>
    </source>
</evidence>
<evidence type="ECO:0000313" key="12">
    <source>
        <dbReference type="EMBL" id="KAK5779696.1"/>
    </source>
</evidence>
<dbReference type="SMART" id="SM00891">
    <property type="entry name" value="ERCC4"/>
    <property type="match status" value="1"/>
</dbReference>
<keyword evidence="10" id="KW-0175">Coiled coil</keyword>
<evidence type="ECO:0000256" key="2">
    <source>
        <dbReference type="ARBA" id="ARBA00010015"/>
    </source>
</evidence>
<dbReference type="SUPFAM" id="SSF47781">
    <property type="entry name" value="RuvA domain 2-like"/>
    <property type="match status" value="1"/>
</dbReference>
<dbReference type="GO" id="GO:0003684">
    <property type="term" value="F:damaged DNA binding"/>
    <property type="evidence" value="ECO:0007669"/>
    <property type="project" value="TreeGrafter"/>
</dbReference>
<dbReference type="AlphaFoldDB" id="A0AAN8A8A1"/>
<evidence type="ECO:0000256" key="5">
    <source>
        <dbReference type="ARBA" id="ARBA00022763"/>
    </source>
</evidence>
<dbReference type="EMBL" id="JAWIZZ010000046">
    <property type="protein sequence ID" value="KAK5779696.1"/>
    <property type="molecule type" value="Genomic_DNA"/>
</dbReference>
<comment type="subcellular location">
    <subcellularLocation>
        <location evidence="1">Nucleus</location>
    </subcellularLocation>
</comment>
<dbReference type="InterPro" id="IPR011335">
    <property type="entry name" value="Restrct_endonuc-II-like"/>
</dbReference>
<dbReference type="InterPro" id="IPR006166">
    <property type="entry name" value="ERCC4_domain"/>
</dbReference>
<dbReference type="Pfam" id="PF02732">
    <property type="entry name" value="ERCC4"/>
    <property type="match status" value="1"/>
</dbReference>
<dbReference type="GO" id="GO:0000014">
    <property type="term" value="F:single-stranded DNA endodeoxyribonuclease activity"/>
    <property type="evidence" value="ECO:0007669"/>
    <property type="project" value="TreeGrafter"/>
</dbReference>
<dbReference type="Gene3D" id="3.40.50.10130">
    <property type="match status" value="1"/>
</dbReference>
<feature type="coiled-coil region" evidence="10">
    <location>
        <begin position="562"/>
        <end position="589"/>
    </location>
</feature>
<evidence type="ECO:0000256" key="7">
    <source>
        <dbReference type="ARBA" id="ARBA00023125"/>
    </source>
</evidence>
<dbReference type="GO" id="GO:0003697">
    <property type="term" value="F:single-stranded DNA binding"/>
    <property type="evidence" value="ECO:0007669"/>
    <property type="project" value="InterPro"/>
</dbReference>
<accession>A0AAN8A8A1</accession>
<keyword evidence="4" id="KW-0255">Endonuclease</keyword>
<reference evidence="13" key="1">
    <citation type="submission" date="2023-07" db="EMBL/GenBank/DDBJ databases">
        <title>A draft genome of Kazachstania heterogenica Y-27499.</title>
        <authorList>
            <person name="Donic C."/>
            <person name="Kralova J.S."/>
            <person name="Fidel L."/>
            <person name="Ben-Dor S."/>
            <person name="Jung S."/>
        </authorList>
    </citation>
    <scope>NUCLEOTIDE SEQUENCE [LARGE SCALE GENOMIC DNA]</scope>
    <source>
        <strain evidence="13">Y27499</strain>
    </source>
</reference>
<dbReference type="PANTHER" id="PTHR10150:SF0">
    <property type="entry name" value="DNA REPAIR ENDONUCLEASE XPF"/>
    <property type="match status" value="1"/>
</dbReference>
<evidence type="ECO:0000256" key="1">
    <source>
        <dbReference type="ARBA" id="ARBA00004123"/>
    </source>
</evidence>
<dbReference type="GO" id="GO:0000110">
    <property type="term" value="C:nucleotide-excision repair factor 1 complex"/>
    <property type="evidence" value="ECO:0007669"/>
    <property type="project" value="TreeGrafter"/>
</dbReference>
<evidence type="ECO:0000256" key="3">
    <source>
        <dbReference type="ARBA" id="ARBA00022722"/>
    </source>
</evidence>
<evidence type="ECO:0000256" key="4">
    <source>
        <dbReference type="ARBA" id="ARBA00022759"/>
    </source>
</evidence>
<feature type="domain" description="ERCC4" evidence="11">
    <location>
        <begin position="850"/>
        <end position="930"/>
    </location>
</feature>
<gene>
    <name evidence="12" type="ORF">RI543_002816</name>
</gene>
<comment type="caution">
    <text evidence="12">The sequence shown here is derived from an EMBL/GenBank/DDBJ whole genome shotgun (WGS) entry which is preliminary data.</text>
</comment>
<dbReference type="SUPFAM" id="SSF52980">
    <property type="entry name" value="Restriction endonuclease-like"/>
    <property type="match status" value="1"/>
</dbReference>
<dbReference type="GO" id="GO:1901255">
    <property type="term" value="P:nucleotide-excision repair involved in interstrand cross-link repair"/>
    <property type="evidence" value="ECO:0007669"/>
    <property type="project" value="TreeGrafter"/>
</dbReference>
<keyword evidence="7" id="KW-0238">DNA-binding</keyword>
<dbReference type="PANTHER" id="PTHR10150">
    <property type="entry name" value="DNA REPAIR ENDONUCLEASE XPF"/>
    <property type="match status" value="1"/>
</dbReference>
<keyword evidence="6" id="KW-0378">Hydrolase</keyword>
<dbReference type="Proteomes" id="UP001306508">
    <property type="component" value="Unassembled WGS sequence"/>
</dbReference>
<keyword evidence="13" id="KW-1185">Reference proteome</keyword>
<dbReference type="InterPro" id="IPR010994">
    <property type="entry name" value="RuvA_2-like"/>
</dbReference>
<dbReference type="InterPro" id="IPR047520">
    <property type="entry name" value="XPF_nuclease"/>
</dbReference>
<evidence type="ECO:0000256" key="10">
    <source>
        <dbReference type="SAM" id="Coils"/>
    </source>
</evidence>
<name>A0AAN8A8A1_9SACH</name>
<dbReference type="InterPro" id="IPR006167">
    <property type="entry name" value="XPF"/>
</dbReference>
<comment type="similarity">
    <text evidence="2">Belongs to the XPF family.</text>
</comment>
<keyword evidence="8" id="KW-0234">DNA repair</keyword>
<keyword evidence="3" id="KW-0540">Nuclease</keyword>
<sequence>MAQTLFVENGDSDIEGLQLELSMQDEDLTRNTISNLQSDKINDITTNTIKIKEGSNNLTGDQNVNSNMADKETNNETISISQENKQEEEEEDILLYPLIPIDKTIDKLENKPDLSEIRLVDINLSLSLPFQYEMLQSCLNTDDPLMILGKGLGLSSVVANLLYILATPIKIENKLKNSLIIVMNATTNDNQRLSDELQELSWLDINSSPGNDIEDKEYDNTTLNERKYYVVTADAVSVDKRRQLYLQGGIINVTSRILIVDLLSGILHPNKITGMVILNVDTLRDYSNESFIIEIYRTQNRWGFIKGFSECPEAFITEFSPLLRRMNELKFKRVLLWPRFRLEISSVLNKNSSSTNNNVIEVKVNMTQSMSQTQFGIMGCLKKCIDELNRKNPELSIEWWNIDNVLDINFLKSIDTVMIPNWHRISYESKQLVKDIRFLKHLLKLLISNDCVDFYEEIQLNLDANKPSVTRKYSESPWLMAEESQLIISYARKRIFFNDEYCLEEAPKWEQLLSIIDDISHEKLLHSNSGPTLIVCHDKSTVKQLSKILKVSKSTNGFRHYLMKKLEIYKQLREERKKLVNEVKKKEIETSGQELNVSVTFAKKEVSTNRRRTRGASAVAAVERLRNSGINSEIEHIIQKADFTQELADHNLTDEEGDEDIIYLSDHEEDEQNENLSRIDEIEQQLDHVLDEEVYEQLKEEGWKKRQEQFGFIDSSDQIIIERFCNITDEYFLQELRCSHIILYEPDLAFIRRVEIYRATYDGILPKVFFMYYGESVEEQSHLTAIKREKDAFTKLIKENANLAHHYETTEDLFHFKNLAERKIKLARLNKRNTRNAGGQKGFQTYTQDVVIVDTREFNASLPGLLFRYGIRVVPCMLSVGDYVITPDICIERKSVSDLIGSLQNNRLVTQCRKMIQFYKYPTLLIEFDQGQSFSLEPFSERRTYKRQTNSSTHPISSKLSQYEIQLQLTKIVTRFPTLKIIWSSSPLQSVNIILELKMGREQPEPIVATSYGTNLRKNAANKANKSNTKTELFIDLLKIPGLSKIDYFNIRKSVKTYSKLQHMTVQQITDIIGDINLANKVFEYVAKQKEEIEEDD</sequence>
<evidence type="ECO:0000256" key="8">
    <source>
        <dbReference type="ARBA" id="ARBA00023204"/>
    </source>
</evidence>
<protein>
    <recommendedName>
        <fullName evidence="11">ERCC4 domain-containing protein</fullName>
    </recommendedName>
</protein>
<evidence type="ECO:0000256" key="6">
    <source>
        <dbReference type="ARBA" id="ARBA00022801"/>
    </source>
</evidence>
<dbReference type="FunFam" id="3.40.50.10130:FF:000009">
    <property type="entry name" value="UV endonuclease"/>
    <property type="match status" value="1"/>
</dbReference>
<evidence type="ECO:0000256" key="9">
    <source>
        <dbReference type="ARBA" id="ARBA00023242"/>
    </source>
</evidence>
<dbReference type="NCBIfam" id="TIGR00596">
    <property type="entry name" value="rad1"/>
    <property type="match status" value="1"/>
</dbReference>
<organism evidence="12 13">
    <name type="scientific">Arxiozyma heterogenica</name>
    <dbReference type="NCBI Taxonomy" id="278026"/>
    <lineage>
        <taxon>Eukaryota</taxon>
        <taxon>Fungi</taxon>
        <taxon>Dikarya</taxon>
        <taxon>Ascomycota</taxon>
        <taxon>Saccharomycotina</taxon>
        <taxon>Saccharomycetes</taxon>
        <taxon>Saccharomycetales</taxon>
        <taxon>Saccharomycetaceae</taxon>
        <taxon>Arxiozyma</taxon>
    </lineage>
</organism>
<dbReference type="CDD" id="cd20078">
    <property type="entry name" value="XPF_nuclease_XPF_euk"/>
    <property type="match status" value="1"/>
</dbReference>
<dbReference type="GO" id="GO:0000712">
    <property type="term" value="P:resolution of meiotic recombination intermediates"/>
    <property type="evidence" value="ECO:0007669"/>
    <property type="project" value="TreeGrafter"/>
</dbReference>